<sequence length="102" mass="12163">MRTQYISFRVSYIEKRAIALAAKETGLSTSEFARRAALNQKVTLRFSPQELEVYKNLHMYHHNFKLISNLIKSPHFYKNEMILHELQEVISLIKQHLQKFEQ</sequence>
<evidence type="ECO:0000313" key="1">
    <source>
        <dbReference type="EMBL" id="KOH46010.1"/>
    </source>
</evidence>
<dbReference type="AlphaFoldDB" id="A0A0L8VBZ7"/>
<protein>
    <recommendedName>
        <fullName evidence="3">Mobilization protein</fullName>
    </recommendedName>
</protein>
<evidence type="ECO:0008006" key="3">
    <source>
        <dbReference type="Google" id="ProtNLM"/>
    </source>
</evidence>
<dbReference type="STRING" id="1409788.NC99_11830"/>
<dbReference type="Proteomes" id="UP000036958">
    <property type="component" value="Unassembled WGS sequence"/>
</dbReference>
<dbReference type="InterPro" id="IPR053842">
    <property type="entry name" value="NikA-like"/>
</dbReference>
<name>A0A0L8VBZ7_9BACT</name>
<dbReference type="OrthoDB" id="1075776at2"/>
<accession>A0A0L8VBZ7</accession>
<dbReference type="RefSeq" id="WP_053180616.1">
    <property type="nucleotide sequence ID" value="NZ_LGIA01000052.1"/>
</dbReference>
<evidence type="ECO:0000313" key="2">
    <source>
        <dbReference type="Proteomes" id="UP000036958"/>
    </source>
</evidence>
<reference evidence="2" key="1">
    <citation type="submission" date="2015-07" db="EMBL/GenBank/DDBJ databases">
        <title>Genome sequencing of Sunxiuqinia dokdonensis strain SK.</title>
        <authorList>
            <person name="Ahn S."/>
            <person name="Kim B.-C."/>
        </authorList>
    </citation>
    <scope>NUCLEOTIDE SEQUENCE [LARGE SCALE GENOMIC DNA]</scope>
    <source>
        <strain evidence="2">SK</strain>
    </source>
</reference>
<comment type="caution">
    <text evidence="1">The sequence shown here is derived from an EMBL/GenBank/DDBJ whole genome shotgun (WGS) entry which is preliminary data.</text>
</comment>
<keyword evidence="2" id="KW-1185">Reference proteome</keyword>
<dbReference type="EMBL" id="LGIA01000052">
    <property type="protein sequence ID" value="KOH46010.1"/>
    <property type="molecule type" value="Genomic_DNA"/>
</dbReference>
<organism evidence="1 2">
    <name type="scientific">Sunxiuqinia dokdonensis</name>
    <dbReference type="NCBI Taxonomy" id="1409788"/>
    <lineage>
        <taxon>Bacteria</taxon>
        <taxon>Pseudomonadati</taxon>
        <taxon>Bacteroidota</taxon>
        <taxon>Bacteroidia</taxon>
        <taxon>Marinilabiliales</taxon>
        <taxon>Prolixibacteraceae</taxon>
        <taxon>Sunxiuqinia</taxon>
    </lineage>
</organism>
<dbReference type="Pfam" id="PF21983">
    <property type="entry name" value="NikA-like"/>
    <property type="match status" value="1"/>
</dbReference>
<proteinExistence type="predicted"/>
<gene>
    <name evidence="1" type="ORF">NC99_11830</name>
</gene>